<evidence type="ECO:0000256" key="11">
    <source>
        <dbReference type="ARBA" id="ARBA00075330"/>
    </source>
</evidence>
<dbReference type="InterPro" id="IPR029063">
    <property type="entry name" value="SAM-dependent_MTases_sf"/>
</dbReference>
<name>A0A9J6CLA3_POLVA</name>
<dbReference type="EMBL" id="JADBJN010000001">
    <property type="protein sequence ID" value="KAG5682728.1"/>
    <property type="molecule type" value="Genomic_DNA"/>
</dbReference>
<proteinExistence type="inferred from homology"/>
<dbReference type="InterPro" id="IPR007848">
    <property type="entry name" value="Small_mtfrase_dom"/>
</dbReference>
<dbReference type="InterPro" id="IPR028119">
    <property type="entry name" value="Snapin/Pallidin/Snn1"/>
</dbReference>
<keyword evidence="4" id="KW-0808">Transferase</keyword>
<comment type="similarity">
    <text evidence="2">Belongs to the eukaryotic/archaeal PrmC-related family.</text>
</comment>
<evidence type="ECO:0000256" key="1">
    <source>
        <dbReference type="ARBA" id="ARBA00004123"/>
    </source>
</evidence>
<dbReference type="GO" id="GO:0032259">
    <property type="term" value="P:methylation"/>
    <property type="evidence" value="ECO:0007669"/>
    <property type="project" value="UniProtKB-KW"/>
</dbReference>
<evidence type="ECO:0000256" key="16">
    <source>
        <dbReference type="ARBA" id="ARBA00093667"/>
    </source>
</evidence>
<dbReference type="Gene3D" id="3.40.50.150">
    <property type="entry name" value="Vaccinia Virus protein VP39"/>
    <property type="match status" value="1"/>
</dbReference>
<comment type="subcellular location">
    <subcellularLocation>
        <location evidence="1">Nucleus</location>
    </subcellularLocation>
</comment>
<evidence type="ECO:0000256" key="14">
    <source>
        <dbReference type="ARBA" id="ARBA00083337"/>
    </source>
</evidence>
<comment type="subunit">
    <text evidence="10">Heterodimer; heterodimerization with TRMT112 is required for S-adenosyl-L-methionine-binding.</text>
</comment>
<comment type="catalytic activity">
    <reaction evidence="8">
        <text>methylarsonous acid + S-adenosyl-L-methionine = dimethylarsinate + S-adenosyl-L-homocysteine + 2 H(+)</text>
        <dbReference type="Rhea" id="RHEA:11684"/>
        <dbReference type="ChEBI" id="CHEBI:15378"/>
        <dbReference type="ChEBI" id="CHEBI:16223"/>
        <dbReference type="ChEBI" id="CHEBI:17826"/>
        <dbReference type="ChEBI" id="CHEBI:57856"/>
        <dbReference type="ChEBI" id="CHEBI:59789"/>
    </reaction>
</comment>
<evidence type="ECO:0000256" key="8">
    <source>
        <dbReference type="ARBA" id="ARBA00050903"/>
    </source>
</evidence>
<dbReference type="GO" id="GO:0036009">
    <property type="term" value="F:protein-glutamine N-methyltransferase activity"/>
    <property type="evidence" value="ECO:0007669"/>
    <property type="project" value="UniProtKB-ARBA"/>
</dbReference>
<keyword evidence="3" id="KW-0489">Methyltransferase</keyword>
<organism evidence="18 19">
    <name type="scientific">Polypedilum vanderplanki</name>
    <name type="common">Sleeping chironomid midge</name>
    <dbReference type="NCBI Taxonomy" id="319348"/>
    <lineage>
        <taxon>Eukaryota</taxon>
        <taxon>Metazoa</taxon>
        <taxon>Ecdysozoa</taxon>
        <taxon>Arthropoda</taxon>
        <taxon>Hexapoda</taxon>
        <taxon>Insecta</taxon>
        <taxon>Pterygota</taxon>
        <taxon>Neoptera</taxon>
        <taxon>Endopterygota</taxon>
        <taxon>Diptera</taxon>
        <taxon>Nematocera</taxon>
        <taxon>Chironomoidea</taxon>
        <taxon>Chironomidae</taxon>
        <taxon>Chironominae</taxon>
        <taxon>Polypedilum</taxon>
        <taxon>Polypedilum</taxon>
    </lineage>
</organism>
<evidence type="ECO:0000256" key="3">
    <source>
        <dbReference type="ARBA" id="ARBA00022603"/>
    </source>
</evidence>
<dbReference type="GO" id="GO:0035657">
    <property type="term" value="C:eRF1 methyltransferase complex"/>
    <property type="evidence" value="ECO:0007669"/>
    <property type="project" value="TreeGrafter"/>
</dbReference>
<dbReference type="OrthoDB" id="406152at2759"/>
<reference evidence="18" key="1">
    <citation type="submission" date="2021-03" db="EMBL/GenBank/DDBJ databases">
        <title>Chromosome level genome of the anhydrobiotic midge Polypedilum vanderplanki.</title>
        <authorList>
            <person name="Yoshida Y."/>
            <person name="Kikawada T."/>
            <person name="Gusev O."/>
        </authorList>
    </citation>
    <scope>NUCLEOTIDE SEQUENCE</scope>
    <source>
        <strain evidence="18">NIAS01</strain>
        <tissue evidence="18">Whole body or cell culture</tissue>
    </source>
</reference>
<protein>
    <recommendedName>
        <fullName evidence="15">Methyltransferase HEMK2</fullName>
    </recommendedName>
    <alternativeName>
        <fullName evidence="14">HemK methyltransferase family member 2</fullName>
    </alternativeName>
    <alternativeName>
        <fullName evidence="12">Lysine N-methyltransferase 9</fullName>
    </alternativeName>
    <alternativeName>
        <fullName evidence="11">Methylarsonite methyltransferase N6AMT1</fullName>
    </alternativeName>
    <alternativeName>
        <fullName evidence="16">Methyltransferase N6AMT1</fullName>
    </alternativeName>
    <alternativeName>
        <fullName evidence="13">Protein N(5)-glutamine methyltransferase</fullName>
    </alternativeName>
</protein>
<dbReference type="FunFam" id="3.40.50.150:FF:000077">
    <property type="entry name" value="HemK methyltransferase family member 2"/>
    <property type="match status" value="1"/>
</dbReference>
<dbReference type="PANTHER" id="PTHR45875">
    <property type="entry name" value="METHYLTRANSFERASE N6AMT1"/>
    <property type="match status" value="1"/>
</dbReference>
<dbReference type="Pfam" id="PF14712">
    <property type="entry name" value="Snapin_Pallidin"/>
    <property type="match status" value="1"/>
</dbReference>
<dbReference type="GO" id="GO:0003676">
    <property type="term" value="F:nucleic acid binding"/>
    <property type="evidence" value="ECO:0007669"/>
    <property type="project" value="InterPro"/>
</dbReference>
<evidence type="ECO:0000256" key="4">
    <source>
        <dbReference type="ARBA" id="ARBA00022679"/>
    </source>
</evidence>
<feature type="domain" description="Methyltransferase small" evidence="17">
    <location>
        <begin position="158"/>
        <end position="234"/>
    </location>
</feature>
<evidence type="ECO:0000256" key="6">
    <source>
        <dbReference type="ARBA" id="ARBA00023242"/>
    </source>
</evidence>
<evidence type="ECO:0000313" key="19">
    <source>
        <dbReference type="Proteomes" id="UP001107558"/>
    </source>
</evidence>
<evidence type="ECO:0000256" key="7">
    <source>
        <dbReference type="ARBA" id="ARBA00048619"/>
    </source>
</evidence>
<keyword evidence="5" id="KW-0949">S-adenosyl-L-methionine</keyword>
<comment type="function">
    <text evidence="9">Methyltransferase that can methylate proteins and, to a lower extent, arsenic. Catalytic subunit of a heterodimer with TRMT112, which monomethylates 'Lys-12' of histone H4 (H4K12me1), a modification present at the promoters of numerous genes encoding cell cycle regulators. Catalytic subunit of a heterodimer with TRMT112, which catalyzes N5-methylation of Glu residue of proteins with a Gly-Gln-Xaa-Xaa-Xaa-Arg motif. Methylates ETF1 on 'Gln-185'; ETF1 needs to be complexed to ERF3 in its GTP-bound form to be efficiently methylated. May also play a role in the modulation of arsenic-induced toxicity by mediating the conversion of monomethylarsonous acid (3+) into the less toxic dimethylarsonic acid. It however only plays a limited role in arsenic metabolism compared with AS3MT.</text>
</comment>
<keyword evidence="6" id="KW-0539">Nucleus</keyword>
<dbReference type="InterPro" id="IPR002052">
    <property type="entry name" value="DNA_methylase_N6_adenine_CS"/>
</dbReference>
<dbReference type="Pfam" id="PF05175">
    <property type="entry name" value="MTS"/>
    <property type="match status" value="1"/>
</dbReference>
<evidence type="ECO:0000256" key="5">
    <source>
        <dbReference type="ARBA" id="ARBA00022691"/>
    </source>
</evidence>
<sequence>MSDSEISDEDNTENFIENPTRELLAEGLLSLFTPIVENLDSKVKQTVLVQLNINAQLDILSSVIKDQINKQNKQDTSEFDIALRNLNAIKSKVTVITNVLHSSSSSKFIVSNIMETPSYSHLTSNDYNHVYEPAEDTFLLIDALEQDLSSIQASKPLLTLEIGSGSGIVISALAKYLTHQTHGFYAVDINNYACNATKRTAIANNVNVETINMDMLTAFKYNSIDLLIFNPPYVPTSTSLSTCEDKEPRATVEQEKFYDIEADTIFVKDNQEKMLIKSWAGGDDDGCQVINRVLGELDNILAPNGVFYLLLIKDNNPEKIRKRLKSFGYNSIQIIDRKIRGEHLLVLKIFKNLL</sequence>
<comment type="catalytic activity">
    <reaction evidence="7">
        <text>L-lysyl-[histone] + S-adenosyl-L-methionine = N(6)-methyl-L-lysyl-[histone] + S-adenosyl-L-homocysteine + H(+)</text>
        <dbReference type="Rhea" id="RHEA:10024"/>
        <dbReference type="Rhea" id="RHEA-COMP:9845"/>
        <dbReference type="Rhea" id="RHEA-COMP:9846"/>
        <dbReference type="ChEBI" id="CHEBI:15378"/>
        <dbReference type="ChEBI" id="CHEBI:29969"/>
        <dbReference type="ChEBI" id="CHEBI:57856"/>
        <dbReference type="ChEBI" id="CHEBI:59789"/>
        <dbReference type="ChEBI" id="CHEBI:61929"/>
    </reaction>
    <physiologicalReaction direction="left-to-right" evidence="7">
        <dbReference type="Rhea" id="RHEA:10025"/>
    </physiologicalReaction>
</comment>
<gene>
    <name evidence="18" type="ORF">PVAND_012061</name>
</gene>
<dbReference type="Proteomes" id="UP001107558">
    <property type="component" value="Chromosome 1"/>
</dbReference>
<evidence type="ECO:0000256" key="12">
    <source>
        <dbReference type="ARBA" id="ARBA00076540"/>
    </source>
</evidence>
<evidence type="ECO:0000256" key="13">
    <source>
        <dbReference type="ARBA" id="ARBA00080992"/>
    </source>
</evidence>
<evidence type="ECO:0000313" key="18">
    <source>
        <dbReference type="EMBL" id="KAG5682728.1"/>
    </source>
</evidence>
<keyword evidence="19" id="KW-1185">Reference proteome</keyword>
<evidence type="ECO:0000256" key="9">
    <source>
        <dbReference type="ARBA" id="ARBA00053180"/>
    </source>
</evidence>
<comment type="caution">
    <text evidence="18">The sequence shown here is derived from an EMBL/GenBank/DDBJ whole genome shotgun (WGS) entry which is preliminary data.</text>
</comment>
<accession>A0A9J6CLA3</accession>
<evidence type="ECO:0000259" key="17">
    <source>
        <dbReference type="Pfam" id="PF05175"/>
    </source>
</evidence>
<evidence type="ECO:0000256" key="10">
    <source>
        <dbReference type="ARBA" id="ARBA00062344"/>
    </source>
</evidence>
<evidence type="ECO:0000256" key="15">
    <source>
        <dbReference type="ARBA" id="ARBA00093624"/>
    </source>
</evidence>
<dbReference type="AlphaFoldDB" id="A0A9J6CLA3"/>
<dbReference type="PROSITE" id="PS00092">
    <property type="entry name" value="N6_MTASE"/>
    <property type="match status" value="1"/>
</dbReference>
<dbReference type="PANTHER" id="PTHR45875:SF1">
    <property type="entry name" value="METHYLTRANSFERASE N6AMT1"/>
    <property type="match status" value="1"/>
</dbReference>
<evidence type="ECO:0000256" key="2">
    <source>
        <dbReference type="ARBA" id="ARBA00006149"/>
    </source>
</evidence>
<dbReference type="GO" id="GO:0005634">
    <property type="term" value="C:nucleus"/>
    <property type="evidence" value="ECO:0007669"/>
    <property type="project" value="UniProtKB-SubCell"/>
</dbReference>
<dbReference type="CDD" id="cd02440">
    <property type="entry name" value="AdoMet_MTases"/>
    <property type="match status" value="1"/>
</dbReference>
<dbReference type="SUPFAM" id="SSF53335">
    <property type="entry name" value="S-adenosyl-L-methionine-dependent methyltransferases"/>
    <property type="match status" value="1"/>
</dbReference>
<dbReference type="InterPro" id="IPR052190">
    <property type="entry name" value="Euk-Arch_PrmC-MTase"/>
</dbReference>